<evidence type="ECO:0000313" key="3">
    <source>
        <dbReference type="Proteomes" id="UP000031443"/>
    </source>
</evidence>
<reference evidence="3" key="1">
    <citation type="journal article" date="2013" name="Nat. Genet.">
        <title>The draft genomes of soft-shell turtle and green sea turtle yield insights into the development and evolution of the turtle-specific body plan.</title>
        <authorList>
            <person name="Wang Z."/>
            <person name="Pascual-Anaya J."/>
            <person name="Zadissa A."/>
            <person name="Li W."/>
            <person name="Niimura Y."/>
            <person name="Huang Z."/>
            <person name="Li C."/>
            <person name="White S."/>
            <person name="Xiong Z."/>
            <person name="Fang D."/>
            <person name="Wang B."/>
            <person name="Ming Y."/>
            <person name="Chen Y."/>
            <person name="Zheng Y."/>
            <person name="Kuraku S."/>
            <person name="Pignatelli M."/>
            <person name="Herrero J."/>
            <person name="Beal K."/>
            <person name="Nozawa M."/>
            <person name="Li Q."/>
            <person name="Wang J."/>
            <person name="Zhang H."/>
            <person name="Yu L."/>
            <person name="Shigenobu S."/>
            <person name="Wang J."/>
            <person name="Liu J."/>
            <person name="Flicek P."/>
            <person name="Searle S."/>
            <person name="Wang J."/>
            <person name="Kuratani S."/>
            <person name="Yin Y."/>
            <person name="Aken B."/>
            <person name="Zhang G."/>
            <person name="Irie N."/>
        </authorList>
    </citation>
    <scope>NUCLEOTIDE SEQUENCE [LARGE SCALE GENOMIC DNA]</scope>
</reference>
<name>M7BFA5_CHEMY</name>
<dbReference type="Proteomes" id="UP000031443">
    <property type="component" value="Unassembled WGS sequence"/>
</dbReference>
<evidence type="ECO:0000256" key="1">
    <source>
        <dbReference type="SAM" id="MobiDB-lite"/>
    </source>
</evidence>
<feature type="region of interest" description="Disordered" evidence="1">
    <location>
        <begin position="189"/>
        <end position="215"/>
    </location>
</feature>
<organism evidence="2 3">
    <name type="scientific">Chelonia mydas</name>
    <name type="common">Green sea-turtle</name>
    <name type="synonym">Chelonia agassizi</name>
    <dbReference type="NCBI Taxonomy" id="8469"/>
    <lineage>
        <taxon>Eukaryota</taxon>
        <taxon>Metazoa</taxon>
        <taxon>Chordata</taxon>
        <taxon>Craniata</taxon>
        <taxon>Vertebrata</taxon>
        <taxon>Euteleostomi</taxon>
        <taxon>Archelosauria</taxon>
        <taxon>Testudinata</taxon>
        <taxon>Testudines</taxon>
        <taxon>Cryptodira</taxon>
        <taxon>Durocryptodira</taxon>
        <taxon>Americhelydia</taxon>
        <taxon>Chelonioidea</taxon>
        <taxon>Cheloniidae</taxon>
        <taxon>Chelonia</taxon>
    </lineage>
</organism>
<evidence type="ECO:0000313" key="2">
    <source>
        <dbReference type="EMBL" id="EMP26907.1"/>
    </source>
</evidence>
<gene>
    <name evidence="2" type="ORF">UY3_15984</name>
</gene>
<feature type="region of interest" description="Disordered" evidence="1">
    <location>
        <begin position="234"/>
        <end position="297"/>
    </location>
</feature>
<keyword evidence="3" id="KW-1185">Reference proteome</keyword>
<proteinExistence type="predicted"/>
<sequence>MAATPPSTLLPPLAVVEFRSQRQSVWGSIYHIYTRHDKSISDRSTTTRRSGDSQRFPHVGIAVGGDDQNQLNKKKRSSSRDFAFETWDVLWYVDYILYIVSVKLGTLFNSRNENCKKVSSSEEAKPILADDIMDQILDLAVSSVHHSKPSFHPLWATKERTRVALVVYPVNDPLPHALLSQRRAGIPPLSTALGGRTAAAQEHRAAPSSGAPPRPTRLELMVFTVEEAFPCMGRGGGGSLQLPQPAVSAEQQGEAGPGSPKRTVTGPQRQQMKAPLCAQLRQQLPANDGGRGEPLAG</sequence>
<protein>
    <submittedName>
        <fullName evidence="2">Uncharacterized protein</fullName>
    </submittedName>
</protein>
<accession>M7BFA5</accession>
<dbReference type="AlphaFoldDB" id="M7BFA5"/>
<dbReference type="EMBL" id="KB575332">
    <property type="protein sequence ID" value="EMP26907.1"/>
    <property type="molecule type" value="Genomic_DNA"/>
</dbReference>